<feature type="transmembrane region" description="Helical" evidence="1">
    <location>
        <begin position="6"/>
        <end position="26"/>
    </location>
</feature>
<keyword evidence="1" id="KW-0812">Transmembrane</keyword>
<evidence type="ECO:0000256" key="1">
    <source>
        <dbReference type="SAM" id="Phobius"/>
    </source>
</evidence>
<name>A0A2P2MD63_RHIMU</name>
<keyword evidence="1" id="KW-0472">Membrane</keyword>
<protein>
    <submittedName>
        <fullName evidence="2">Uncharacterized protein</fullName>
    </submittedName>
</protein>
<dbReference type="AlphaFoldDB" id="A0A2P2MD63"/>
<accession>A0A2P2MD63</accession>
<keyword evidence="1" id="KW-1133">Transmembrane helix</keyword>
<evidence type="ECO:0000313" key="2">
    <source>
        <dbReference type="EMBL" id="MBX28165.1"/>
    </source>
</evidence>
<reference evidence="2" key="1">
    <citation type="submission" date="2018-02" db="EMBL/GenBank/DDBJ databases">
        <title>Rhizophora mucronata_Transcriptome.</title>
        <authorList>
            <person name="Meera S.P."/>
            <person name="Sreeshan A."/>
            <person name="Augustine A."/>
        </authorList>
    </citation>
    <scope>NUCLEOTIDE SEQUENCE</scope>
    <source>
        <tissue evidence="2">Leaf</tissue>
    </source>
</reference>
<proteinExistence type="predicted"/>
<sequence length="29" mass="3562">MTNSFFSFNVLFLSNFCIIVLLYYNIKYF</sequence>
<dbReference type="EMBL" id="GGEC01047681">
    <property type="protein sequence ID" value="MBX28165.1"/>
    <property type="molecule type" value="Transcribed_RNA"/>
</dbReference>
<organism evidence="2">
    <name type="scientific">Rhizophora mucronata</name>
    <name type="common">Asiatic mangrove</name>
    <dbReference type="NCBI Taxonomy" id="61149"/>
    <lineage>
        <taxon>Eukaryota</taxon>
        <taxon>Viridiplantae</taxon>
        <taxon>Streptophyta</taxon>
        <taxon>Embryophyta</taxon>
        <taxon>Tracheophyta</taxon>
        <taxon>Spermatophyta</taxon>
        <taxon>Magnoliopsida</taxon>
        <taxon>eudicotyledons</taxon>
        <taxon>Gunneridae</taxon>
        <taxon>Pentapetalae</taxon>
        <taxon>rosids</taxon>
        <taxon>fabids</taxon>
        <taxon>Malpighiales</taxon>
        <taxon>Rhizophoraceae</taxon>
        <taxon>Rhizophora</taxon>
    </lineage>
</organism>